<evidence type="ECO:0000256" key="1">
    <source>
        <dbReference type="SAM" id="MobiDB-lite"/>
    </source>
</evidence>
<reference evidence="2 3" key="1">
    <citation type="submission" date="2017-11" db="EMBL/GenBank/DDBJ databases">
        <title>De novo assembly and phasing of dikaryotic genomes from two isolates of Puccinia coronata f. sp. avenae, the causal agent of oat crown rust.</title>
        <authorList>
            <person name="Miller M.E."/>
            <person name="Zhang Y."/>
            <person name="Omidvar V."/>
            <person name="Sperschneider J."/>
            <person name="Schwessinger B."/>
            <person name="Raley C."/>
            <person name="Palmer J.M."/>
            <person name="Garnica D."/>
            <person name="Upadhyaya N."/>
            <person name="Rathjen J."/>
            <person name="Taylor J.M."/>
            <person name="Park R.F."/>
            <person name="Dodds P.N."/>
            <person name="Hirsch C.D."/>
            <person name="Kianian S.F."/>
            <person name="Figueroa M."/>
        </authorList>
    </citation>
    <scope>NUCLEOTIDE SEQUENCE [LARGE SCALE GENOMIC DNA]</scope>
    <source>
        <strain evidence="2">12SD80</strain>
    </source>
</reference>
<accession>A0A2N5RWK0</accession>
<sequence>MALDDQHHSHSRLTRFLSKFTLNSNHHHSKRKNSSLPNLTQKPILVEQYNQQNQTINNKRSISQGNYNNNQSNPVTPLLPLPTIIDNSNNPSSSSIQEEDDEGADPNASIRPITPSSKALSITTHDTTDSPNQPKQRTTTHQHQHQHQHHSSRNRPASSNSDTCSEPLDDAKSTFGNSSFASTKPTTVISLENGPTNRIAQPHYHHSPTINHHHHHHHHHHSLMAQPAAHNQYRHPIRAAILTHQAAQSTTSESSLNQSHQQQQQQQQQQQTFTPTLTLHSSPPLSPQNQLSLITVPRHSLPHPSQNPHPAALADNASIITLASSGFSPSLHQTQNFPSDEDASVRALAPSRRESIESLSSRWSNVKSHRTGGSIMTTGTGFYTGISTASTGDCHAAPCVEPTTTSLHEVAAAINSSTAIATAPLDVVLHPKHLSGEDFHHHQYLPPDLDPTPTIELHNPSPPPIPPSPPTEEKTQLAILPIHPSHPIEHAPVLD</sequence>
<dbReference type="Proteomes" id="UP000235392">
    <property type="component" value="Unassembled WGS sequence"/>
</dbReference>
<dbReference type="EMBL" id="PGCI01001352">
    <property type="protein sequence ID" value="PLW05368.1"/>
    <property type="molecule type" value="Genomic_DNA"/>
</dbReference>
<feature type="compositionally biased region" description="Low complexity" evidence="1">
    <location>
        <begin position="279"/>
        <end position="290"/>
    </location>
</feature>
<feature type="compositionally biased region" description="Polar residues" evidence="1">
    <location>
        <begin position="174"/>
        <end position="199"/>
    </location>
</feature>
<feature type="compositionally biased region" description="Low complexity" evidence="1">
    <location>
        <begin position="261"/>
        <end position="271"/>
    </location>
</feature>
<proteinExistence type="predicted"/>
<feature type="compositionally biased region" description="Pro residues" evidence="1">
    <location>
        <begin position="460"/>
        <end position="470"/>
    </location>
</feature>
<feature type="compositionally biased region" description="Polar residues" evidence="1">
    <location>
        <begin position="114"/>
        <end position="137"/>
    </location>
</feature>
<feature type="region of interest" description="Disordered" evidence="1">
    <location>
        <begin position="245"/>
        <end position="290"/>
    </location>
</feature>
<comment type="caution">
    <text evidence="2">The sequence shown here is derived from an EMBL/GenBank/DDBJ whole genome shotgun (WGS) entry which is preliminary data.</text>
</comment>
<name>A0A2N5RWK0_9BASI</name>
<feature type="compositionally biased region" description="Basic residues" evidence="1">
    <location>
        <begin position="203"/>
        <end position="222"/>
    </location>
</feature>
<gene>
    <name evidence="2" type="ORF">PCASD_26905</name>
</gene>
<feature type="region of interest" description="Disordered" evidence="1">
    <location>
        <begin position="351"/>
        <end position="371"/>
    </location>
</feature>
<dbReference type="AlphaFoldDB" id="A0A2N5RWK0"/>
<feature type="compositionally biased region" description="Polar residues" evidence="1">
    <location>
        <begin position="154"/>
        <end position="164"/>
    </location>
</feature>
<evidence type="ECO:0000313" key="3">
    <source>
        <dbReference type="Proteomes" id="UP000235392"/>
    </source>
</evidence>
<feature type="compositionally biased region" description="Polar residues" evidence="1">
    <location>
        <begin position="245"/>
        <end position="260"/>
    </location>
</feature>
<organism evidence="2 3">
    <name type="scientific">Puccinia coronata f. sp. avenae</name>
    <dbReference type="NCBI Taxonomy" id="200324"/>
    <lineage>
        <taxon>Eukaryota</taxon>
        <taxon>Fungi</taxon>
        <taxon>Dikarya</taxon>
        <taxon>Basidiomycota</taxon>
        <taxon>Pucciniomycotina</taxon>
        <taxon>Pucciniomycetes</taxon>
        <taxon>Pucciniales</taxon>
        <taxon>Pucciniaceae</taxon>
        <taxon>Puccinia</taxon>
    </lineage>
</organism>
<protein>
    <submittedName>
        <fullName evidence="2">Uncharacterized protein</fullName>
    </submittedName>
</protein>
<feature type="region of interest" description="Disordered" evidence="1">
    <location>
        <begin position="439"/>
        <end position="474"/>
    </location>
</feature>
<feature type="compositionally biased region" description="Polar residues" evidence="1">
    <location>
        <begin position="60"/>
        <end position="75"/>
    </location>
</feature>
<feature type="region of interest" description="Disordered" evidence="1">
    <location>
        <begin position="60"/>
        <end position="228"/>
    </location>
</feature>
<feature type="compositionally biased region" description="Basic residues" evidence="1">
    <location>
        <begin position="138"/>
        <end position="153"/>
    </location>
</feature>
<evidence type="ECO:0000313" key="2">
    <source>
        <dbReference type="EMBL" id="PLW05368.1"/>
    </source>
</evidence>